<dbReference type="Proteomes" id="UP000053257">
    <property type="component" value="Unassembled WGS sequence"/>
</dbReference>
<dbReference type="EMBL" id="KN840871">
    <property type="protein sequence ID" value="KIP01194.1"/>
    <property type="molecule type" value="Genomic_DNA"/>
</dbReference>
<dbReference type="HOGENOM" id="CLU_1034829_0_0_1"/>
<accession>A0A0C3N9L7</accession>
<protein>
    <submittedName>
        <fullName evidence="1">Uncharacterized protein</fullName>
    </submittedName>
</protein>
<name>A0A0C3N9L7_PHLG1</name>
<reference evidence="1 2" key="1">
    <citation type="journal article" date="2014" name="PLoS Genet.">
        <title>Analysis of the Phlebiopsis gigantea genome, transcriptome and secretome provides insight into its pioneer colonization strategies of wood.</title>
        <authorList>
            <person name="Hori C."/>
            <person name="Ishida T."/>
            <person name="Igarashi K."/>
            <person name="Samejima M."/>
            <person name="Suzuki H."/>
            <person name="Master E."/>
            <person name="Ferreira P."/>
            <person name="Ruiz-Duenas F.J."/>
            <person name="Held B."/>
            <person name="Canessa P."/>
            <person name="Larrondo L.F."/>
            <person name="Schmoll M."/>
            <person name="Druzhinina I.S."/>
            <person name="Kubicek C.P."/>
            <person name="Gaskell J.A."/>
            <person name="Kersten P."/>
            <person name="St John F."/>
            <person name="Glasner J."/>
            <person name="Sabat G."/>
            <person name="Splinter BonDurant S."/>
            <person name="Syed K."/>
            <person name="Yadav J."/>
            <person name="Mgbeahuruike A.C."/>
            <person name="Kovalchuk A."/>
            <person name="Asiegbu F.O."/>
            <person name="Lackner G."/>
            <person name="Hoffmeister D."/>
            <person name="Rencoret J."/>
            <person name="Gutierrez A."/>
            <person name="Sun H."/>
            <person name="Lindquist E."/>
            <person name="Barry K."/>
            <person name="Riley R."/>
            <person name="Grigoriev I.V."/>
            <person name="Henrissat B."/>
            <person name="Kues U."/>
            <person name="Berka R.M."/>
            <person name="Martinez A.T."/>
            <person name="Covert S.F."/>
            <person name="Blanchette R.A."/>
            <person name="Cullen D."/>
        </authorList>
    </citation>
    <scope>NUCLEOTIDE SEQUENCE [LARGE SCALE GENOMIC DNA]</scope>
    <source>
        <strain evidence="1 2">11061_1 CR5-6</strain>
    </source>
</reference>
<proteinExistence type="predicted"/>
<evidence type="ECO:0000313" key="1">
    <source>
        <dbReference type="EMBL" id="KIP01194.1"/>
    </source>
</evidence>
<evidence type="ECO:0000313" key="2">
    <source>
        <dbReference type="Proteomes" id="UP000053257"/>
    </source>
</evidence>
<gene>
    <name evidence="1" type="ORF">PHLGIDRAFT_17372</name>
</gene>
<keyword evidence="2" id="KW-1185">Reference proteome</keyword>
<organism evidence="1 2">
    <name type="scientific">Phlebiopsis gigantea (strain 11061_1 CR5-6)</name>
    <name type="common">White-rot fungus</name>
    <name type="synonym">Peniophora gigantea</name>
    <dbReference type="NCBI Taxonomy" id="745531"/>
    <lineage>
        <taxon>Eukaryota</taxon>
        <taxon>Fungi</taxon>
        <taxon>Dikarya</taxon>
        <taxon>Basidiomycota</taxon>
        <taxon>Agaricomycotina</taxon>
        <taxon>Agaricomycetes</taxon>
        <taxon>Polyporales</taxon>
        <taxon>Phanerochaetaceae</taxon>
        <taxon>Phlebiopsis</taxon>
    </lineage>
</organism>
<dbReference type="AlphaFoldDB" id="A0A0C3N9L7"/>
<sequence>MIWKMQEEIKPGSIDQGRSAKASLTHQTLQVEALVNKLERDRARLQFLKSVSTWLSKPTAHINNGVQTWGKQDYQRLSAESSQYKAHLQSVIRWANQHVYKSSIISVDQQIAEAMKTSIALADDATPSDPTPSVDIIADGRIQARLARCSSPKVTVTGPKFADTGVQVTKGHSKQSASGIQITGIRSSYAETGIQTLAAETRTSYMDIGIQASKTHSGHRTHSIGPTSSSVSDMENTALFWRIYGVWSILAETRTHDGLDKAKRWRGEL</sequence>